<evidence type="ECO:0000256" key="7">
    <source>
        <dbReference type="ARBA" id="ARBA00022777"/>
    </source>
</evidence>
<dbReference type="GO" id="GO:0009228">
    <property type="term" value="P:thiamine biosynthetic process"/>
    <property type="evidence" value="ECO:0007669"/>
    <property type="project" value="UniProtKB-KW"/>
</dbReference>
<dbReference type="AlphaFoldDB" id="A0A0D6MK15"/>
<evidence type="ECO:0000256" key="4">
    <source>
        <dbReference type="ARBA" id="ARBA00022679"/>
    </source>
</evidence>
<dbReference type="EMBL" id="BALE01000015">
    <property type="protein sequence ID" value="GAN54014.1"/>
    <property type="molecule type" value="Genomic_DNA"/>
</dbReference>
<comment type="caution">
    <text evidence="12">The sequence shown here is derived from an EMBL/GenBank/DDBJ whole genome shotgun (WGS) entry which is preliminary data.</text>
</comment>
<evidence type="ECO:0000256" key="10">
    <source>
        <dbReference type="ARBA" id="ARBA00022977"/>
    </source>
</evidence>
<dbReference type="InterPro" id="IPR029056">
    <property type="entry name" value="Ribokinase-like"/>
</dbReference>
<evidence type="ECO:0000256" key="5">
    <source>
        <dbReference type="ARBA" id="ARBA00022723"/>
    </source>
</evidence>
<dbReference type="SUPFAM" id="SSF53613">
    <property type="entry name" value="Ribokinase-like"/>
    <property type="match status" value="1"/>
</dbReference>
<evidence type="ECO:0000313" key="12">
    <source>
        <dbReference type="EMBL" id="GAN54014.1"/>
    </source>
</evidence>
<comment type="cofactor">
    <cofactor evidence="2 11">
        <name>Mg(2+)</name>
        <dbReference type="ChEBI" id="CHEBI:18420"/>
    </cofactor>
</comment>
<evidence type="ECO:0000256" key="9">
    <source>
        <dbReference type="ARBA" id="ARBA00022842"/>
    </source>
</evidence>
<organism evidence="12 13">
    <name type="scientific">Tanticharoenia sakaeratensis NBRC 103193</name>
    <dbReference type="NCBI Taxonomy" id="1231623"/>
    <lineage>
        <taxon>Bacteria</taxon>
        <taxon>Pseudomonadati</taxon>
        <taxon>Pseudomonadota</taxon>
        <taxon>Alphaproteobacteria</taxon>
        <taxon>Acetobacterales</taxon>
        <taxon>Acetobacteraceae</taxon>
        <taxon>Tanticharoenia</taxon>
    </lineage>
</organism>
<feature type="binding site" evidence="11">
    <location>
        <position position="172"/>
    </location>
    <ligand>
        <name>ATP</name>
        <dbReference type="ChEBI" id="CHEBI:30616"/>
    </ligand>
</feature>
<dbReference type="PRINTS" id="PR01099">
    <property type="entry name" value="HYETHTZKNASE"/>
</dbReference>
<dbReference type="Gene3D" id="3.40.1190.20">
    <property type="match status" value="1"/>
</dbReference>
<dbReference type="InterPro" id="IPR000417">
    <property type="entry name" value="Hyethyz_kinase"/>
</dbReference>
<evidence type="ECO:0000256" key="2">
    <source>
        <dbReference type="ARBA" id="ARBA00001946"/>
    </source>
</evidence>
<proteinExistence type="inferred from homology"/>
<comment type="caution">
    <text evidence="11">Lacks conserved residue(s) required for the propagation of feature annotation.</text>
</comment>
<comment type="similarity">
    <text evidence="11">Belongs to the Thz kinase family.</text>
</comment>
<reference evidence="12 13" key="1">
    <citation type="submission" date="2012-10" db="EMBL/GenBank/DDBJ databases">
        <title>Genome sequencing of Tanticharoenia sakaeratensis NBRC 103193.</title>
        <authorList>
            <person name="Azuma Y."/>
            <person name="Hadano H."/>
            <person name="Hirakawa H."/>
            <person name="Matsushita K."/>
        </authorList>
    </citation>
    <scope>NUCLEOTIDE SEQUENCE [LARGE SCALE GENOMIC DNA]</scope>
    <source>
        <strain evidence="12 13">NBRC 103193</strain>
    </source>
</reference>
<dbReference type="HAMAP" id="MF_00228">
    <property type="entry name" value="Thz_kinase"/>
    <property type="match status" value="1"/>
</dbReference>
<evidence type="ECO:0000256" key="6">
    <source>
        <dbReference type="ARBA" id="ARBA00022741"/>
    </source>
</evidence>
<keyword evidence="6 11" id="KW-0547">Nucleotide-binding</keyword>
<evidence type="ECO:0000256" key="3">
    <source>
        <dbReference type="ARBA" id="ARBA00004868"/>
    </source>
</evidence>
<dbReference type="GO" id="GO:0009229">
    <property type="term" value="P:thiamine diphosphate biosynthetic process"/>
    <property type="evidence" value="ECO:0007669"/>
    <property type="project" value="UniProtKB-UniRule"/>
</dbReference>
<dbReference type="EC" id="2.7.1.50" evidence="11"/>
<protein>
    <recommendedName>
        <fullName evidence="11">Hydroxyethylthiazole kinase</fullName>
        <ecNumber evidence="11">2.7.1.50</ecNumber>
    </recommendedName>
    <alternativeName>
        <fullName evidence="11">4-methyl-5-beta-hydroxyethylthiazole kinase</fullName>
        <shortName evidence="11">TH kinase</shortName>
        <shortName evidence="11">Thz kinase</shortName>
    </alternativeName>
</protein>
<dbReference type="PIRSF" id="PIRSF000513">
    <property type="entry name" value="Thz_kinase"/>
    <property type="match status" value="1"/>
</dbReference>
<gene>
    <name evidence="11" type="primary">thiM</name>
    <name evidence="12" type="ORF">Tasa_015_003</name>
</gene>
<keyword evidence="13" id="KW-1185">Reference proteome</keyword>
<evidence type="ECO:0000313" key="13">
    <source>
        <dbReference type="Proteomes" id="UP000032679"/>
    </source>
</evidence>
<keyword evidence="5 11" id="KW-0479">Metal-binding</keyword>
<accession>A0A0D6MK15</accession>
<keyword evidence="4 11" id="KW-0808">Transferase</keyword>
<comment type="pathway">
    <text evidence="3 11">Cofactor biosynthesis; thiamine diphosphate biosynthesis; 4-methyl-5-(2-phosphoethyl)-thiazole from 5-(2-hydroxyethyl)-4-methylthiazole: step 1/1.</text>
</comment>
<dbReference type="GO" id="GO:0004417">
    <property type="term" value="F:hydroxyethylthiazole kinase activity"/>
    <property type="evidence" value="ECO:0007669"/>
    <property type="project" value="UniProtKB-UniRule"/>
</dbReference>
<keyword evidence="10 11" id="KW-0784">Thiamine biosynthesis</keyword>
<dbReference type="UniPathway" id="UPA00060">
    <property type="reaction ID" value="UER00139"/>
</dbReference>
<dbReference type="GO" id="GO:0000287">
    <property type="term" value="F:magnesium ion binding"/>
    <property type="evidence" value="ECO:0007669"/>
    <property type="project" value="UniProtKB-UniRule"/>
</dbReference>
<evidence type="ECO:0000256" key="8">
    <source>
        <dbReference type="ARBA" id="ARBA00022840"/>
    </source>
</evidence>
<keyword evidence="7 11" id="KW-0418">Kinase</keyword>
<dbReference type="GO" id="GO:0005524">
    <property type="term" value="F:ATP binding"/>
    <property type="evidence" value="ECO:0007669"/>
    <property type="project" value="UniProtKB-UniRule"/>
</dbReference>
<feature type="binding site" evidence="11">
    <location>
        <position position="199"/>
    </location>
    <ligand>
        <name>substrate</name>
    </ligand>
</feature>
<dbReference type="OrthoDB" id="8909021at2"/>
<feature type="binding site" evidence="11">
    <location>
        <position position="126"/>
    </location>
    <ligand>
        <name>ATP</name>
        <dbReference type="ChEBI" id="CHEBI:30616"/>
    </ligand>
</feature>
<dbReference type="RefSeq" id="WP_048848537.1">
    <property type="nucleotide sequence ID" value="NZ_BALE01000015.1"/>
</dbReference>
<evidence type="ECO:0000256" key="11">
    <source>
        <dbReference type="HAMAP-Rule" id="MF_00228"/>
    </source>
</evidence>
<dbReference type="Proteomes" id="UP000032679">
    <property type="component" value="Unassembled WGS sequence"/>
</dbReference>
<dbReference type="Pfam" id="PF02110">
    <property type="entry name" value="HK"/>
    <property type="match status" value="1"/>
</dbReference>
<comment type="function">
    <text evidence="11">Catalyzes the phosphorylation of the hydroxyl group of 4-methyl-5-beta-hydroxyethylthiazole (THZ).</text>
</comment>
<keyword evidence="8 11" id="KW-0067">ATP-binding</keyword>
<keyword evidence="9 11" id="KW-0460">Magnesium</keyword>
<sequence length="264" mass="26517">MQTITWDTPFVRQVLASIQTHKPFIYGLTNYVAATLSANVLLAVGAGPAIGPALDWPEHFASGARGVWINAAALMSADIDALERAARAADQAGTPWVLDPVAFGAGAPVYDAAVRGLLVHSPTVIRGNASELIAFSGGDATGKGVETTAQTSEALGAIASLSRQAGAIVAVSGATDYVASGDEIFAIPGGDARLTKVTGAGCALGALIAAALGAHGDPLEATLAAHALYAEAAARASGQARGSASFATAFVDQLSLLEPELNAR</sequence>
<evidence type="ECO:0000256" key="1">
    <source>
        <dbReference type="ARBA" id="ARBA00001771"/>
    </source>
</evidence>
<comment type="catalytic activity">
    <reaction evidence="1 11">
        <text>5-(2-hydroxyethyl)-4-methylthiazole + ATP = 4-methyl-5-(2-phosphooxyethyl)-thiazole + ADP + H(+)</text>
        <dbReference type="Rhea" id="RHEA:24212"/>
        <dbReference type="ChEBI" id="CHEBI:15378"/>
        <dbReference type="ChEBI" id="CHEBI:17957"/>
        <dbReference type="ChEBI" id="CHEBI:30616"/>
        <dbReference type="ChEBI" id="CHEBI:58296"/>
        <dbReference type="ChEBI" id="CHEBI:456216"/>
        <dbReference type="EC" id="2.7.1.50"/>
    </reaction>
</comment>
<name>A0A0D6MK15_9PROT</name>
<dbReference type="STRING" id="1231623.Tasa_015_003"/>
<dbReference type="CDD" id="cd01170">
    <property type="entry name" value="THZ_kinase"/>
    <property type="match status" value="1"/>
</dbReference>